<evidence type="ECO:0008006" key="4">
    <source>
        <dbReference type="Google" id="ProtNLM"/>
    </source>
</evidence>
<dbReference type="RefSeq" id="XP_060279303.1">
    <property type="nucleotide sequence ID" value="XM_060430710.1"/>
</dbReference>
<dbReference type="Gene3D" id="2.120.10.70">
    <property type="entry name" value="Fucose-specific lectin"/>
    <property type="match status" value="1"/>
</dbReference>
<evidence type="ECO:0000313" key="2">
    <source>
        <dbReference type="EMBL" id="KAK1763090.1"/>
    </source>
</evidence>
<dbReference type="Proteomes" id="UP001244011">
    <property type="component" value="Unassembled WGS sequence"/>
</dbReference>
<name>A0AAJ0BRU6_9PEZI</name>
<accession>A0AAJ0BRU6</accession>
<evidence type="ECO:0000256" key="1">
    <source>
        <dbReference type="ARBA" id="ARBA00009042"/>
    </source>
</evidence>
<comment type="caution">
    <text evidence="2">The sequence shown here is derived from an EMBL/GenBank/DDBJ whole genome shotgun (WGS) entry which is preliminary data.</text>
</comment>
<organism evidence="2 3">
    <name type="scientific">Phialemonium atrogriseum</name>
    <dbReference type="NCBI Taxonomy" id="1093897"/>
    <lineage>
        <taxon>Eukaryota</taxon>
        <taxon>Fungi</taxon>
        <taxon>Dikarya</taxon>
        <taxon>Ascomycota</taxon>
        <taxon>Pezizomycotina</taxon>
        <taxon>Sordariomycetes</taxon>
        <taxon>Sordariomycetidae</taxon>
        <taxon>Cephalothecales</taxon>
        <taxon>Cephalothecaceae</taxon>
        <taxon>Phialemonium</taxon>
    </lineage>
</organism>
<dbReference type="GeneID" id="85313897"/>
<proteinExistence type="inferred from homology"/>
<dbReference type="EMBL" id="MU839030">
    <property type="protein sequence ID" value="KAK1763090.1"/>
    <property type="molecule type" value="Genomic_DNA"/>
</dbReference>
<sequence length="376" mass="41498">MESNSGVMAIASIFNIESLNVTGPLFTVTHSDTPDASSLDESVMSQSALPRPWLMEIPVSPNDEPEMPTPYAIASTYYPASQPFSEPKECVYFQSYDNPSTIVELCRGKLGWYVAELIDAPDAASCTRLAALSYPGSSMIHLFYVTTSGTICDLAWSPGNGWSAGYLTAETAPKISPWSSLSALRSANCAKLYYQRDTKLCELAYDFNVRELCYTELANADRGTAIASVSYAGSEGTSYHVFYQDDGMLWEHRSQGEVLTTSSLPSLTKMPPQRTSLSAISWFTQRAYIRLYYTSETGQICELLWDERAGWKQRLNLSDNATPNLQPCGGAHISAMQMDRGDRIRVYRNSSPEGLVQMAFSKTSKNPKVRALPASK</sequence>
<evidence type="ECO:0000313" key="3">
    <source>
        <dbReference type="Proteomes" id="UP001244011"/>
    </source>
</evidence>
<protein>
    <recommendedName>
        <fullName evidence="4">Fucose-specific lectin</fullName>
    </recommendedName>
</protein>
<dbReference type="SUPFAM" id="SSF89372">
    <property type="entry name" value="Fucose-specific lectin"/>
    <property type="match status" value="1"/>
</dbReference>
<dbReference type="Pfam" id="PF07938">
    <property type="entry name" value="Fungal_lectin"/>
    <property type="match status" value="1"/>
</dbReference>
<keyword evidence="3" id="KW-1185">Reference proteome</keyword>
<comment type="similarity">
    <text evidence="1">Belongs to the fungal fucose-specific lectin family.</text>
</comment>
<dbReference type="AlphaFoldDB" id="A0AAJ0BRU6"/>
<reference evidence="2" key="1">
    <citation type="submission" date="2023-06" db="EMBL/GenBank/DDBJ databases">
        <title>Genome-scale phylogeny and comparative genomics of the fungal order Sordariales.</title>
        <authorList>
            <consortium name="Lawrence Berkeley National Laboratory"/>
            <person name="Hensen N."/>
            <person name="Bonometti L."/>
            <person name="Westerberg I."/>
            <person name="Brannstrom I.O."/>
            <person name="Guillou S."/>
            <person name="Cros-Aarteil S."/>
            <person name="Calhoun S."/>
            <person name="Haridas S."/>
            <person name="Kuo A."/>
            <person name="Mondo S."/>
            <person name="Pangilinan J."/>
            <person name="Riley R."/>
            <person name="Labutti K."/>
            <person name="Andreopoulos B."/>
            <person name="Lipzen A."/>
            <person name="Chen C."/>
            <person name="Yanf M."/>
            <person name="Daum C."/>
            <person name="Ng V."/>
            <person name="Clum A."/>
            <person name="Steindorff A."/>
            <person name="Ohm R."/>
            <person name="Martin F."/>
            <person name="Silar P."/>
            <person name="Natvig D."/>
            <person name="Lalanne C."/>
            <person name="Gautier V."/>
            <person name="Ament-Velasquez S.L."/>
            <person name="Kruys A."/>
            <person name="Hutchinson M.I."/>
            <person name="Powell A.J."/>
            <person name="Barry K."/>
            <person name="Miller A.N."/>
            <person name="Grigoriev I.V."/>
            <person name="Debuchy R."/>
            <person name="Gladieux P."/>
            <person name="Thoren M.H."/>
            <person name="Johannesson H."/>
        </authorList>
    </citation>
    <scope>NUCLEOTIDE SEQUENCE</scope>
    <source>
        <strain evidence="2">8032-3</strain>
    </source>
</reference>
<gene>
    <name evidence="2" type="ORF">QBC33DRAFT_573607</name>
</gene>
<dbReference type="InterPro" id="IPR012475">
    <property type="entry name" value="Fungal_lectin"/>
</dbReference>